<dbReference type="Proteomes" id="UP001219518">
    <property type="component" value="Unassembled WGS sequence"/>
</dbReference>
<dbReference type="EMBL" id="JAHWGI010001158">
    <property type="protein sequence ID" value="KAK3923919.1"/>
    <property type="molecule type" value="Genomic_DNA"/>
</dbReference>
<keyword evidence="6" id="KW-0964">Secreted</keyword>
<dbReference type="InterPro" id="IPR036438">
    <property type="entry name" value="Insulin-like_sf"/>
</dbReference>
<feature type="chain" id="PRO_5042291397" evidence="7">
    <location>
        <begin position="27"/>
        <end position="144"/>
    </location>
</feature>
<gene>
    <name evidence="9" type="ORF">KUF71_012157</name>
</gene>
<keyword evidence="3" id="KW-0165">Cleavage on pair of basic residues</keyword>
<comment type="caution">
    <text evidence="9">The sequence shown here is derived from an EMBL/GenBank/DDBJ whole genome shotgun (WGS) entry which is preliminary data.</text>
</comment>
<evidence type="ECO:0000313" key="10">
    <source>
        <dbReference type="Proteomes" id="UP001219518"/>
    </source>
</evidence>
<keyword evidence="5" id="KW-1015">Disulfide bond</keyword>
<proteinExistence type="inferred from homology"/>
<evidence type="ECO:0000313" key="9">
    <source>
        <dbReference type="EMBL" id="KAK3923919.1"/>
    </source>
</evidence>
<name>A0AAE1HM83_9NEOP</name>
<evidence type="ECO:0000256" key="3">
    <source>
        <dbReference type="ARBA" id="ARBA00022685"/>
    </source>
</evidence>
<evidence type="ECO:0000256" key="1">
    <source>
        <dbReference type="ARBA" id="ARBA00009034"/>
    </source>
</evidence>
<dbReference type="PANTHER" id="PTHR13647">
    <property type="entry name" value="INSULIN-LIKE PEPTIDE 2-RELATED"/>
    <property type="match status" value="1"/>
</dbReference>
<evidence type="ECO:0000256" key="7">
    <source>
        <dbReference type="SAM" id="SignalP"/>
    </source>
</evidence>
<keyword evidence="4 7" id="KW-0732">Signal</keyword>
<evidence type="ECO:0000256" key="2">
    <source>
        <dbReference type="ARBA" id="ARBA00011207"/>
    </source>
</evidence>
<evidence type="ECO:0000256" key="6">
    <source>
        <dbReference type="RuleBase" id="RU000406"/>
    </source>
</evidence>
<dbReference type="InterPro" id="IPR022352">
    <property type="entry name" value="Ins/IGF/rlx"/>
</dbReference>
<dbReference type="Pfam" id="PF00049">
    <property type="entry name" value="Insulin"/>
    <property type="match status" value="1"/>
</dbReference>
<evidence type="ECO:0000259" key="8">
    <source>
        <dbReference type="SMART" id="SM00078"/>
    </source>
</evidence>
<dbReference type="GO" id="GO:0005179">
    <property type="term" value="F:hormone activity"/>
    <property type="evidence" value="ECO:0007669"/>
    <property type="project" value="InterPro"/>
</dbReference>
<evidence type="ECO:0000256" key="5">
    <source>
        <dbReference type="ARBA" id="ARBA00023157"/>
    </source>
</evidence>
<dbReference type="AlphaFoldDB" id="A0AAE1HM83"/>
<comment type="subunit">
    <text evidence="2">Heterodimer of a B chain and an A chain linked by two disulfide bonds.</text>
</comment>
<reference evidence="9" key="2">
    <citation type="journal article" date="2023" name="BMC Genomics">
        <title>Pest status, molecular evolution, and epigenetic factors derived from the genome assembly of Frankliniella fusca, a thysanopteran phytovirus vector.</title>
        <authorList>
            <person name="Catto M.A."/>
            <person name="Labadie P.E."/>
            <person name="Jacobson A.L."/>
            <person name="Kennedy G.G."/>
            <person name="Srinivasan R."/>
            <person name="Hunt B.G."/>
        </authorList>
    </citation>
    <scope>NUCLEOTIDE SEQUENCE</scope>
    <source>
        <strain evidence="9">PL_HMW_Pooled</strain>
    </source>
</reference>
<feature type="signal peptide" evidence="7">
    <location>
        <begin position="1"/>
        <end position="26"/>
    </location>
</feature>
<comment type="subcellular location">
    <subcellularLocation>
        <location evidence="6">Secreted</location>
    </subcellularLocation>
</comment>
<comment type="similarity">
    <text evidence="1 6">Belongs to the insulin family.</text>
</comment>
<dbReference type="PROSITE" id="PS00262">
    <property type="entry name" value="INSULIN"/>
    <property type="match status" value="1"/>
</dbReference>
<dbReference type="PANTHER" id="PTHR13647:SF4">
    <property type="entry name" value="INSULIN-LIKE PEPTIDE 1-RELATED"/>
    <property type="match status" value="1"/>
</dbReference>
<dbReference type="InterPro" id="IPR022353">
    <property type="entry name" value="Insulin_CS"/>
</dbReference>
<protein>
    <submittedName>
        <fullName evidence="9">LIRP protein</fullName>
    </submittedName>
</protein>
<keyword evidence="10" id="KW-1185">Reference proteome</keyword>
<dbReference type="InterPro" id="IPR016179">
    <property type="entry name" value="Insulin-like"/>
</dbReference>
<dbReference type="SUPFAM" id="SSF56994">
    <property type="entry name" value="Insulin-like"/>
    <property type="match status" value="1"/>
</dbReference>
<dbReference type="SMART" id="SM00078">
    <property type="entry name" value="IlGF"/>
    <property type="match status" value="1"/>
</dbReference>
<reference evidence="9" key="1">
    <citation type="submission" date="2021-07" db="EMBL/GenBank/DDBJ databases">
        <authorList>
            <person name="Catto M.A."/>
            <person name="Jacobson A."/>
            <person name="Kennedy G."/>
            <person name="Labadie P."/>
            <person name="Hunt B.G."/>
            <person name="Srinivasan R."/>
        </authorList>
    </citation>
    <scope>NUCLEOTIDE SEQUENCE</scope>
    <source>
        <strain evidence="9">PL_HMW_Pooled</strain>
        <tissue evidence="9">Head</tissue>
    </source>
</reference>
<organism evidence="9 10">
    <name type="scientific">Frankliniella fusca</name>
    <dbReference type="NCBI Taxonomy" id="407009"/>
    <lineage>
        <taxon>Eukaryota</taxon>
        <taxon>Metazoa</taxon>
        <taxon>Ecdysozoa</taxon>
        <taxon>Arthropoda</taxon>
        <taxon>Hexapoda</taxon>
        <taxon>Insecta</taxon>
        <taxon>Pterygota</taxon>
        <taxon>Neoptera</taxon>
        <taxon>Paraneoptera</taxon>
        <taxon>Thysanoptera</taxon>
        <taxon>Terebrantia</taxon>
        <taxon>Thripoidea</taxon>
        <taxon>Thripidae</taxon>
        <taxon>Frankliniella</taxon>
    </lineage>
</organism>
<feature type="domain" description="Insulin-like" evidence="8">
    <location>
        <begin position="31"/>
        <end position="134"/>
    </location>
</feature>
<sequence>MRCGDGAAGVRLVVLAFAMCFCLAGGDRGGQTFCGKALPQVLSLVCDGCYNTRDKKYIHNNIDDSYWTWASLPKRDDGDDLEDLEEAPLPHQPPFRDRLRAADMIGDAYKRFARGVADECCHKQCSMSEVANYCCEKTARRSYS</sequence>
<dbReference type="Gene3D" id="1.10.100.10">
    <property type="entry name" value="Insulin-like"/>
    <property type="match status" value="1"/>
</dbReference>
<dbReference type="GO" id="GO:0005576">
    <property type="term" value="C:extracellular region"/>
    <property type="evidence" value="ECO:0007669"/>
    <property type="project" value="UniProtKB-SubCell"/>
</dbReference>
<accession>A0AAE1HM83</accession>
<evidence type="ECO:0000256" key="4">
    <source>
        <dbReference type="ARBA" id="ARBA00022729"/>
    </source>
</evidence>
<dbReference type="PRINTS" id="PR00276">
    <property type="entry name" value="INSULINFAMLY"/>
</dbReference>